<keyword evidence="3" id="KW-0547">Nucleotide-binding</keyword>
<dbReference type="GO" id="GO:0005524">
    <property type="term" value="F:ATP binding"/>
    <property type="evidence" value="ECO:0007669"/>
    <property type="project" value="UniProtKB-KW"/>
</dbReference>
<dbReference type="PANTHER" id="PTHR46743">
    <property type="entry name" value="TEICHOIC ACIDS EXPORT ATP-BINDING PROTEIN TAGH"/>
    <property type="match status" value="1"/>
</dbReference>
<dbReference type="Pfam" id="PF00005">
    <property type="entry name" value="ABC_tran"/>
    <property type="match status" value="2"/>
</dbReference>
<gene>
    <name evidence="7" type="ORF">C6Y45_06125</name>
</gene>
<sequence length="511" mass="57326">MSEQQAAENREVVIEAKNLGVKFHTGNRTDDYKSFALRFIKREKDPNAGEAFWPLRDLSFKGYKGEILGIIGSNGSGKTTVCKMLSGILEKDEGELMVNGRVSALFSMGMGFDKELTGRENAYLNGMMLGISKDRINEFIDDIHEFSGLGKFLDRPTKTYSSGMKARLGFSVAAHLEPEILILDEALNTGDASFGQRAADKMKELVEKAKMVILVTHSLKYARRNCDRLIWLDKGVIRADGNPKKVTEQYKESVPERKPRAQKRLDIEKTETTITDETIVKAENIGVRYHINKEDFWALKENSFSIKEGEVVGIIGHNGAGKSTLCKLMTNILTPDEGKLELNGETTSLLGYGTGFNTQLTGRDNIYLNGMLLGISKKKIDEDYEQIVEFSGIRRAIDQPVKNYSSGMQARLGFSIAATLKPDIFILDEALSTGDIAFKQKASEKIQEMIEMAKCVIIVSHSMSFVEKICTRVIWMDQGRILYDGDPGEAISRYKEKYNVKKKTRLKTRKK</sequence>
<evidence type="ECO:0000313" key="7">
    <source>
        <dbReference type="EMBL" id="PTL39403.1"/>
    </source>
</evidence>
<reference evidence="7 8" key="1">
    <citation type="submission" date="2018-03" db="EMBL/GenBank/DDBJ databases">
        <title>Alkalicoccus saliphilus sp. nov., isolated from a mineral pool.</title>
        <authorList>
            <person name="Zhao B."/>
        </authorList>
    </citation>
    <scope>NUCLEOTIDE SEQUENCE [LARGE SCALE GENOMIC DNA]</scope>
    <source>
        <strain evidence="7 8">6AG</strain>
    </source>
</reference>
<dbReference type="Proteomes" id="UP000240509">
    <property type="component" value="Unassembled WGS sequence"/>
</dbReference>
<dbReference type="GO" id="GO:0016020">
    <property type="term" value="C:membrane"/>
    <property type="evidence" value="ECO:0007669"/>
    <property type="project" value="InterPro"/>
</dbReference>
<keyword evidence="2" id="KW-0813">Transport</keyword>
<dbReference type="GO" id="GO:0016887">
    <property type="term" value="F:ATP hydrolysis activity"/>
    <property type="evidence" value="ECO:0007669"/>
    <property type="project" value="InterPro"/>
</dbReference>
<organism evidence="7 8">
    <name type="scientific">Alkalicoccus saliphilus</name>
    <dbReference type="NCBI Taxonomy" id="200989"/>
    <lineage>
        <taxon>Bacteria</taxon>
        <taxon>Bacillati</taxon>
        <taxon>Bacillota</taxon>
        <taxon>Bacilli</taxon>
        <taxon>Bacillales</taxon>
        <taxon>Bacillaceae</taxon>
        <taxon>Alkalicoccus</taxon>
    </lineage>
</organism>
<dbReference type="InterPro" id="IPR003593">
    <property type="entry name" value="AAA+_ATPase"/>
</dbReference>
<dbReference type="SMART" id="SM00382">
    <property type="entry name" value="AAA"/>
    <property type="match status" value="2"/>
</dbReference>
<protein>
    <submittedName>
        <fullName evidence="7">Teichoic acid ABC transporter ATP-binding protein</fullName>
    </submittedName>
</protein>
<dbReference type="RefSeq" id="WP_107584310.1">
    <property type="nucleotide sequence ID" value="NZ_PZJJ01000007.1"/>
</dbReference>
<dbReference type="InterPro" id="IPR017871">
    <property type="entry name" value="ABC_transporter-like_CS"/>
</dbReference>
<name>A0A2T4U7L0_9BACI</name>
<evidence type="ECO:0000256" key="5">
    <source>
        <dbReference type="ARBA" id="ARBA00022967"/>
    </source>
</evidence>
<feature type="domain" description="ABC transporter" evidence="6">
    <location>
        <begin position="280"/>
        <end position="503"/>
    </location>
</feature>
<dbReference type="Gene3D" id="3.40.50.300">
    <property type="entry name" value="P-loop containing nucleotide triphosphate hydrolases"/>
    <property type="match status" value="2"/>
</dbReference>
<evidence type="ECO:0000313" key="8">
    <source>
        <dbReference type="Proteomes" id="UP000240509"/>
    </source>
</evidence>
<keyword evidence="4 7" id="KW-0067">ATP-binding</keyword>
<dbReference type="GO" id="GO:0140359">
    <property type="term" value="F:ABC-type transporter activity"/>
    <property type="evidence" value="ECO:0007669"/>
    <property type="project" value="InterPro"/>
</dbReference>
<dbReference type="InterPro" id="IPR003439">
    <property type="entry name" value="ABC_transporter-like_ATP-bd"/>
</dbReference>
<dbReference type="AlphaFoldDB" id="A0A2T4U7L0"/>
<evidence type="ECO:0000256" key="3">
    <source>
        <dbReference type="ARBA" id="ARBA00022741"/>
    </source>
</evidence>
<evidence type="ECO:0000259" key="6">
    <source>
        <dbReference type="PROSITE" id="PS50893"/>
    </source>
</evidence>
<dbReference type="PANTHER" id="PTHR46743:SF2">
    <property type="entry name" value="TEICHOIC ACIDS EXPORT ATP-BINDING PROTEIN TAGH"/>
    <property type="match status" value="1"/>
</dbReference>
<keyword evidence="5" id="KW-1278">Translocase</keyword>
<dbReference type="CDD" id="cd03220">
    <property type="entry name" value="ABC_KpsT_Wzt"/>
    <property type="match status" value="2"/>
</dbReference>
<evidence type="ECO:0000256" key="2">
    <source>
        <dbReference type="ARBA" id="ARBA00022448"/>
    </source>
</evidence>
<evidence type="ECO:0000256" key="1">
    <source>
        <dbReference type="ARBA" id="ARBA00005417"/>
    </source>
</evidence>
<feature type="domain" description="ABC transporter" evidence="6">
    <location>
        <begin position="37"/>
        <end position="259"/>
    </location>
</feature>
<dbReference type="InterPro" id="IPR050683">
    <property type="entry name" value="Bact_Polysacc_Export_ATP-bd"/>
</dbReference>
<dbReference type="InterPro" id="IPR027417">
    <property type="entry name" value="P-loop_NTPase"/>
</dbReference>
<dbReference type="PROSITE" id="PS50893">
    <property type="entry name" value="ABC_TRANSPORTER_2"/>
    <property type="match status" value="2"/>
</dbReference>
<dbReference type="OrthoDB" id="9778870at2"/>
<dbReference type="EMBL" id="PZJJ01000007">
    <property type="protein sequence ID" value="PTL39403.1"/>
    <property type="molecule type" value="Genomic_DNA"/>
</dbReference>
<dbReference type="PROSITE" id="PS00211">
    <property type="entry name" value="ABC_TRANSPORTER_1"/>
    <property type="match status" value="2"/>
</dbReference>
<proteinExistence type="inferred from homology"/>
<dbReference type="InterPro" id="IPR015860">
    <property type="entry name" value="ABC_transpr_TagH-like"/>
</dbReference>
<dbReference type="SUPFAM" id="SSF52540">
    <property type="entry name" value="P-loop containing nucleoside triphosphate hydrolases"/>
    <property type="match status" value="2"/>
</dbReference>
<comment type="caution">
    <text evidence="7">The sequence shown here is derived from an EMBL/GenBank/DDBJ whole genome shotgun (WGS) entry which is preliminary data.</text>
</comment>
<keyword evidence="8" id="KW-1185">Reference proteome</keyword>
<evidence type="ECO:0000256" key="4">
    <source>
        <dbReference type="ARBA" id="ARBA00022840"/>
    </source>
</evidence>
<accession>A0A2T4U7L0</accession>
<comment type="similarity">
    <text evidence="1">Belongs to the ABC transporter superfamily.</text>
</comment>